<evidence type="ECO:0000259" key="3">
    <source>
        <dbReference type="PROSITE" id="PS50157"/>
    </source>
</evidence>
<organism evidence="4 5">
    <name type="scientific">Plectosphaerella cucumerina</name>
    <dbReference type="NCBI Taxonomy" id="40658"/>
    <lineage>
        <taxon>Eukaryota</taxon>
        <taxon>Fungi</taxon>
        <taxon>Dikarya</taxon>
        <taxon>Ascomycota</taxon>
        <taxon>Pezizomycotina</taxon>
        <taxon>Sordariomycetes</taxon>
        <taxon>Hypocreomycetidae</taxon>
        <taxon>Glomerellales</taxon>
        <taxon>Plectosphaerellaceae</taxon>
        <taxon>Plectosphaerella</taxon>
    </lineage>
</organism>
<keyword evidence="1" id="KW-0863">Zinc-finger</keyword>
<keyword evidence="5" id="KW-1185">Reference proteome</keyword>
<evidence type="ECO:0000256" key="1">
    <source>
        <dbReference type="PROSITE-ProRule" id="PRU00042"/>
    </source>
</evidence>
<accession>A0A8K0X361</accession>
<protein>
    <recommendedName>
        <fullName evidence="3">C2H2-type domain-containing protein</fullName>
    </recommendedName>
</protein>
<dbReference type="Gene3D" id="3.30.160.60">
    <property type="entry name" value="Classic Zinc Finger"/>
    <property type="match status" value="1"/>
</dbReference>
<dbReference type="AlphaFoldDB" id="A0A8K0X361"/>
<comment type="caution">
    <text evidence="4">The sequence shown here is derived from an EMBL/GenBank/DDBJ whole genome shotgun (WGS) entry which is preliminary data.</text>
</comment>
<reference evidence="4" key="1">
    <citation type="journal article" date="2021" name="Nat. Commun.">
        <title>Genetic determinants of endophytism in the Arabidopsis root mycobiome.</title>
        <authorList>
            <person name="Mesny F."/>
            <person name="Miyauchi S."/>
            <person name="Thiergart T."/>
            <person name="Pickel B."/>
            <person name="Atanasova L."/>
            <person name="Karlsson M."/>
            <person name="Huettel B."/>
            <person name="Barry K.W."/>
            <person name="Haridas S."/>
            <person name="Chen C."/>
            <person name="Bauer D."/>
            <person name="Andreopoulos W."/>
            <person name="Pangilinan J."/>
            <person name="LaButti K."/>
            <person name="Riley R."/>
            <person name="Lipzen A."/>
            <person name="Clum A."/>
            <person name="Drula E."/>
            <person name="Henrissat B."/>
            <person name="Kohler A."/>
            <person name="Grigoriev I.V."/>
            <person name="Martin F.M."/>
            <person name="Hacquard S."/>
        </authorList>
    </citation>
    <scope>NUCLEOTIDE SEQUENCE</scope>
    <source>
        <strain evidence="4">MPI-CAGE-AT-0016</strain>
    </source>
</reference>
<evidence type="ECO:0000313" key="5">
    <source>
        <dbReference type="Proteomes" id="UP000813385"/>
    </source>
</evidence>
<dbReference type="InterPro" id="IPR013087">
    <property type="entry name" value="Znf_C2H2_type"/>
</dbReference>
<feature type="compositionally biased region" description="Basic and acidic residues" evidence="2">
    <location>
        <begin position="255"/>
        <end position="265"/>
    </location>
</feature>
<feature type="compositionally biased region" description="Low complexity" evidence="2">
    <location>
        <begin position="302"/>
        <end position="315"/>
    </location>
</feature>
<dbReference type="Proteomes" id="UP000813385">
    <property type="component" value="Unassembled WGS sequence"/>
</dbReference>
<dbReference type="EMBL" id="JAGPXD010000004">
    <property type="protein sequence ID" value="KAH7358462.1"/>
    <property type="molecule type" value="Genomic_DNA"/>
</dbReference>
<feature type="compositionally biased region" description="Basic and acidic residues" evidence="2">
    <location>
        <begin position="213"/>
        <end position="223"/>
    </location>
</feature>
<dbReference type="PANTHER" id="PTHR23225:SF2">
    <property type="entry name" value="AT09679P-RELATED"/>
    <property type="match status" value="1"/>
</dbReference>
<feature type="compositionally biased region" description="Basic residues" evidence="2">
    <location>
        <begin position="547"/>
        <end position="561"/>
    </location>
</feature>
<feature type="compositionally biased region" description="Acidic residues" evidence="2">
    <location>
        <begin position="565"/>
        <end position="579"/>
    </location>
</feature>
<dbReference type="GO" id="GO:0003700">
    <property type="term" value="F:DNA-binding transcription factor activity"/>
    <property type="evidence" value="ECO:0007669"/>
    <property type="project" value="InterPro"/>
</dbReference>
<dbReference type="Pfam" id="PF12874">
    <property type="entry name" value="zf-met"/>
    <property type="match status" value="1"/>
</dbReference>
<dbReference type="PANTHER" id="PTHR23225">
    <property type="entry name" value="ZINC FINGER PROTEIN"/>
    <property type="match status" value="1"/>
</dbReference>
<feature type="compositionally biased region" description="Polar residues" evidence="2">
    <location>
        <begin position="112"/>
        <end position="151"/>
    </location>
</feature>
<feature type="region of interest" description="Disordered" evidence="2">
    <location>
        <begin position="538"/>
        <end position="579"/>
    </location>
</feature>
<sequence>MSTAHMGFQTDTRSLTTPIHPGHYYDTGMSLTNDVFSDPQVMIDPSLTAVDPITRPPVPWQVYSSSWKQYPKDPMSSYLMFEQTPSFQNHYAPWQSRTEPASLAPFGRHESPISQLPGFSSGESLSPPTESDTCPRTPPYTSSSDPYQQPFGSDAWDAPQTQILFKDLGHAHESLSVNPYDVNPSQATTDDSVALSRSPSFGPDLGSKLNGRRSFDPFEHEPSHSVQAEIQVCTPTESVYPDPDKDADAEPEVSQDDKKDEDWTPKRTRRRSGDGKAVVAAARSGARNTRKRVKKETGTSTANSAPPRAAPKAPATGRACDVCDETFRDEVSLEKHRKSKHLRPFTCIFHFAGCKSSFPSKNEWKRHVMTQHLALHYWLCTQGACGKGINPAPPSRRSAQLPDGAIFNRKDLYTQHVRRMHVPNAYNKNHLSKALEAEWEGQLRELQGEAIQTRCQLPEFMKCPSTTCTQEFHGTNAWDERMEHVAKHLDKASEGREGPLSFGGTGDPTLTVWAEKPEVGVVRKVAEGRWELVNMLRGVAGPSNGHGKGKGASRAAASRKRRAEEEPEDEEDDAEGEDD</sequence>
<dbReference type="PROSITE" id="PS00028">
    <property type="entry name" value="ZINC_FINGER_C2H2_1"/>
    <property type="match status" value="1"/>
</dbReference>
<keyword evidence="1" id="KW-0479">Metal-binding</keyword>
<evidence type="ECO:0000313" key="4">
    <source>
        <dbReference type="EMBL" id="KAH7358462.1"/>
    </source>
</evidence>
<feature type="compositionally biased region" description="Polar residues" evidence="2">
    <location>
        <begin position="224"/>
        <end position="237"/>
    </location>
</feature>
<name>A0A8K0X361_9PEZI</name>
<dbReference type="InterPro" id="IPR039970">
    <property type="entry name" value="TF_Grauzone"/>
</dbReference>
<dbReference type="OrthoDB" id="5388486at2759"/>
<gene>
    <name evidence="4" type="ORF">B0T11DRAFT_104175</name>
</gene>
<feature type="region of interest" description="Disordered" evidence="2">
    <location>
        <begin position="176"/>
        <end position="317"/>
    </location>
</feature>
<dbReference type="GO" id="GO:0008270">
    <property type="term" value="F:zinc ion binding"/>
    <property type="evidence" value="ECO:0007669"/>
    <property type="project" value="UniProtKB-KW"/>
</dbReference>
<feature type="compositionally biased region" description="Polar residues" evidence="2">
    <location>
        <begin position="183"/>
        <end position="199"/>
    </location>
</feature>
<evidence type="ECO:0000256" key="2">
    <source>
        <dbReference type="SAM" id="MobiDB-lite"/>
    </source>
</evidence>
<feature type="region of interest" description="Disordered" evidence="2">
    <location>
        <begin position="102"/>
        <end position="155"/>
    </location>
</feature>
<keyword evidence="1" id="KW-0862">Zinc</keyword>
<feature type="domain" description="C2H2-type" evidence="3">
    <location>
        <begin position="318"/>
        <end position="341"/>
    </location>
</feature>
<dbReference type="SMART" id="SM00355">
    <property type="entry name" value="ZnF_C2H2"/>
    <property type="match status" value="3"/>
</dbReference>
<proteinExistence type="predicted"/>
<dbReference type="PROSITE" id="PS50157">
    <property type="entry name" value="ZINC_FINGER_C2H2_2"/>
    <property type="match status" value="1"/>
</dbReference>